<dbReference type="RefSeq" id="WP_088995794.1">
    <property type="nucleotide sequence ID" value="NZ_LT607750.1"/>
</dbReference>
<organism evidence="2 3">
    <name type="scientific">Micromonospora echinaurantiaca</name>
    <dbReference type="NCBI Taxonomy" id="47857"/>
    <lineage>
        <taxon>Bacteria</taxon>
        <taxon>Bacillati</taxon>
        <taxon>Actinomycetota</taxon>
        <taxon>Actinomycetes</taxon>
        <taxon>Micromonosporales</taxon>
        <taxon>Micromonosporaceae</taxon>
        <taxon>Micromonospora</taxon>
    </lineage>
</organism>
<sequence length="328" mass="36135">MPTIGDYLELSAGQAVSQWRAILQRTPRPGARQEDFTPVETLLCLAASLVFNHRRYRGSTAHLAEEPIPTLARLFRRPNGSLIAKMGNLDGGLAHGARYEVYVASALLSDPGRLEAIYRLILQAGREAGIGPDELPDFLGLEGGDELHLLGQEELTHSDLEMAVQEKVAAWSRKAPDLPERLTERLLMASVRVGQHRFARDVLDNHGHRCAFCGLGVKTRGRVAQRMLVASHIKPWRVSTSAERLDPQNGVAACPTHDVAFDTGLLAVDHELRVHVRPDVQEAVQADPAARSSFGSPPLSRRLLLPQGATAPGARYLDWHYANVYRRP</sequence>
<accession>A0A1C5JQS2</accession>
<dbReference type="InterPro" id="IPR003615">
    <property type="entry name" value="HNH_nuc"/>
</dbReference>
<keyword evidence="3" id="KW-1185">Reference proteome</keyword>
<evidence type="ECO:0000313" key="2">
    <source>
        <dbReference type="EMBL" id="SCG72930.1"/>
    </source>
</evidence>
<dbReference type="AlphaFoldDB" id="A0A1C5JQS2"/>
<dbReference type="EMBL" id="LT607750">
    <property type="protein sequence ID" value="SCG72930.1"/>
    <property type="molecule type" value="Genomic_DNA"/>
</dbReference>
<keyword evidence="2" id="KW-0378">Hydrolase</keyword>
<evidence type="ECO:0000259" key="1">
    <source>
        <dbReference type="Pfam" id="PF13391"/>
    </source>
</evidence>
<reference evidence="2 3" key="1">
    <citation type="submission" date="2016-06" db="EMBL/GenBank/DDBJ databases">
        <authorList>
            <person name="Kjaerup R.B."/>
            <person name="Dalgaard T.S."/>
            <person name="Juul-Madsen H.R."/>
        </authorList>
    </citation>
    <scope>NUCLEOTIDE SEQUENCE [LARGE SCALE GENOMIC DNA]</scope>
    <source>
        <strain evidence="2 3">DSM 43904</strain>
    </source>
</reference>
<dbReference type="Proteomes" id="UP000198217">
    <property type="component" value="Chromosome I"/>
</dbReference>
<gene>
    <name evidence="2" type="ORF">GA0070609_4782</name>
</gene>
<feature type="domain" description="HNH nuclease" evidence="1">
    <location>
        <begin position="210"/>
        <end position="269"/>
    </location>
</feature>
<evidence type="ECO:0000313" key="3">
    <source>
        <dbReference type="Proteomes" id="UP000198217"/>
    </source>
</evidence>
<dbReference type="GO" id="GO:0004519">
    <property type="term" value="F:endonuclease activity"/>
    <property type="evidence" value="ECO:0007669"/>
    <property type="project" value="UniProtKB-KW"/>
</dbReference>
<proteinExistence type="predicted"/>
<keyword evidence="2" id="KW-0255">Endonuclease</keyword>
<dbReference type="Pfam" id="PF13391">
    <property type="entry name" value="HNH_2"/>
    <property type="match status" value="1"/>
</dbReference>
<name>A0A1C5JQS2_9ACTN</name>
<protein>
    <submittedName>
        <fullName evidence="2">Putative restriction endonuclease</fullName>
    </submittedName>
</protein>
<keyword evidence="2" id="KW-0540">Nuclease</keyword>